<proteinExistence type="inferred from homology"/>
<dbReference type="PANTHER" id="PTHR30308:SF2">
    <property type="entry name" value="SSRA-BINDING PROTEIN"/>
    <property type="match status" value="1"/>
</dbReference>
<sequence>MQSRENNAYKLINKHKKAYFDYEILETLEVGIVLFGSEVKAARALAVNLKDSFVRIMKGEAFLFNAHFSALTHTNTHFRPDERRTRKLLLHRRQIDKWFGKVATQSLAIVPLSIYFNHKNIIKLEIALARGKKLYDKRESLKQKELKKEAQSSLKNALKGL</sequence>
<dbReference type="GO" id="GO:0003723">
    <property type="term" value="F:RNA binding"/>
    <property type="evidence" value="ECO:0007669"/>
    <property type="project" value="UniProtKB-UniRule"/>
</dbReference>
<dbReference type="AlphaFoldDB" id="A0A3D8INQ7"/>
<dbReference type="InterPro" id="IPR000037">
    <property type="entry name" value="SsrA-bd_prot"/>
</dbReference>
<comment type="subcellular location">
    <subcellularLocation>
        <location evidence="3">Cytoplasm</location>
    </subcellularLocation>
    <text evidence="3">The tmRNA-SmpB complex associates with stalled 70S ribosomes.</text>
</comment>
<dbReference type="CDD" id="cd09294">
    <property type="entry name" value="SmpB"/>
    <property type="match status" value="1"/>
</dbReference>
<organism evidence="4 5">
    <name type="scientific">Helicobacter equorum</name>
    <dbReference type="NCBI Taxonomy" id="361872"/>
    <lineage>
        <taxon>Bacteria</taxon>
        <taxon>Pseudomonadati</taxon>
        <taxon>Campylobacterota</taxon>
        <taxon>Epsilonproteobacteria</taxon>
        <taxon>Campylobacterales</taxon>
        <taxon>Helicobacteraceae</taxon>
        <taxon>Helicobacter</taxon>
    </lineage>
</organism>
<dbReference type="RefSeq" id="WP_095627985.1">
    <property type="nucleotide sequence ID" value="NZ_NXLT01000005.1"/>
</dbReference>
<dbReference type="GO" id="GO:0070929">
    <property type="term" value="P:trans-translation"/>
    <property type="evidence" value="ECO:0007669"/>
    <property type="project" value="UniProtKB-UniRule"/>
</dbReference>
<dbReference type="NCBIfam" id="TIGR00086">
    <property type="entry name" value="smpB"/>
    <property type="match status" value="1"/>
</dbReference>
<dbReference type="Proteomes" id="UP000256514">
    <property type="component" value="Unassembled WGS sequence"/>
</dbReference>
<accession>A0A3D8INQ7</accession>
<protein>
    <recommendedName>
        <fullName evidence="3">SsrA-binding protein</fullName>
    </recommendedName>
    <alternativeName>
        <fullName evidence="3">Small protein B</fullName>
    </alternativeName>
</protein>
<evidence type="ECO:0000256" key="1">
    <source>
        <dbReference type="ARBA" id="ARBA00022490"/>
    </source>
</evidence>
<dbReference type="EMBL" id="NXLT01000005">
    <property type="protein sequence ID" value="RDU66630.1"/>
    <property type="molecule type" value="Genomic_DNA"/>
</dbReference>
<dbReference type="OrthoDB" id="9805462at2"/>
<comment type="similarity">
    <text evidence="3">Belongs to the SmpB family.</text>
</comment>
<dbReference type="NCBIfam" id="NF003843">
    <property type="entry name" value="PRK05422.1"/>
    <property type="match status" value="1"/>
</dbReference>
<dbReference type="Gene3D" id="2.40.280.10">
    <property type="match status" value="1"/>
</dbReference>
<dbReference type="GO" id="GO:0005829">
    <property type="term" value="C:cytosol"/>
    <property type="evidence" value="ECO:0007669"/>
    <property type="project" value="TreeGrafter"/>
</dbReference>
<dbReference type="PANTHER" id="PTHR30308">
    <property type="entry name" value="TMRNA-BINDING COMPONENT OF TRANS-TRANSLATION TAGGING COMPLEX"/>
    <property type="match status" value="1"/>
</dbReference>
<keyword evidence="1 3" id="KW-0963">Cytoplasm</keyword>
<evidence type="ECO:0000256" key="3">
    <source>
        <dbReference type="HAMAP-Rule" id="MF_00023"/>
    </source>
</evidence>
<comment type="function">
    <text evidence="3">Required for rescue of stalled ribosomes mediated by trans-translation. Binds to transfer-messenger RNA (tmRNA), required for stable association of tmRNA with ribosomes. tmRNA and SmpB together mimic tRNA shape, replacing the anticodon stem-loop with SmpB. tmRNA is encoded by the ssrA gene; the 2 termini fold to resemble tRNA(Ala) and it encodes a 'tag peptide', a short internal open reading frame. During trans-translation Ala-aminoacylated tmRNA acts like a tRNA, entering the A-site of stalled ribosomes, displacing the stalled mRNA. The ribosome then switches to translate the ORF on the tmRNA; the nascent peptide is terminated with the 'tag peptide' encoded by the tmRNA and targeted for degradation. The ribosome is freed to recommence translation, which seems to be the essential function of trans-translation.</text>
</comment>
<dbReference type="Pfam" id="PF01668">
    <property type="entry name" value="SmpB"/>
    <property type="match status" value="1"/>
</dbReference>
<evidence type="ECO:0000256" key="2">
    <source>
        <dbReference type="ARBA" id="ARBA00022884"/>
    </source>
</evidence>
<dbReference type="HAMAP" id="MF_00023">
    <property type="entry name" value="SmpB"/>
    <property type="match status" value="1"/>
</dbReference>
<dbReference type="SUPFAM" id="SSF74982">
    <property type="entry name" value="Small protein B (SmpB)"/>
    <property type="match status" value="1"/>
</dbReference>
<evidence type="ECO:0000313" key="5">
    <source>
        <dbReference type="Proteomes" id="UP000256514"/>
    </source>
</evidence>
<reference evidence="4 5" key="1">
    <citation type="submission" date="2018-04" db="EMBL/GenBank/DDBJ databases">
        <title>Novel Campyloabacter and Helicobacter Species and Strains.</title>
        <authorList>
            <person name="Mannion A.J."/>
            <person name="Shen Z."/>
            <person name="Fox J.G."/>
        </authorList>
    </citation>
    <scope>NUCLEOTIDE SEQUENCE [LARGE SCALE GENOMIC DNA]</scope>
    <source>
        <strain evidence="4 5">MIT 12-6600</strain>
    </source>
</reference>
<comment type="caution">
    <text evidence="4">The sequence shown here is derived from an EMBL/GenBank/DDBJ whole genome shotgun (WGS) entry which is preliminary data.</text>
</comment>
<evidence type="ECO:0000313" key="4">
    <source>
        <dbReference type="EMBL" id="RDU66630.1"/>
    </source>
</evidence>
<dbReference type="GO" id="GO:0070930">
    <property type="term" value="P:trans-translation-dependent protein tagging"/>
    <property type="evidence" value="ECO:0007669"/>
    <property type="project" value="TreeGrafter"/>
</dbReference>
<name>A0A3D8INQ7_9HELI</name>
<keyword evidence="2 3" id="KW-0694">RNA-binding</keyword>
<dbReference type="InterPro" id="IPR023620">
    <property type="entry name" value="SmpB"/>
</dbReference>
<keyword evidence="5" id="KW-1185">Reference proteome</keyword>
<gene>
    <name evidence="3" type="primary">smpB</name>
    <name evidence="4" type="ORF">CQA54_06625</name>
</gene>